<dbReference type="PANTHER" id="PTHR45628">
    <property type="entry name" value="VOLTAGE-DEPENDENT CALCIUM CHANNEL TYPE A SUBUNIT ALPHA-1"/>
    <property type="match status" value="1"/>
</dbReference>
<dbReference type="GO" id="GO:0005891">
    <property type="term" value="C:voltage-gated calcium channel complex"/>
    <property type="evidence" value="ECO:0007669"/>
    <property type="project" value="TreeGrafter"/>
</dbReference>
<evidence type="ECO:0000313" key="18">
    <source>
        <dbReference type="EMBL" id="OLP87337.1"/>
    </source>
</evidence>
<feature type="transmembrane region" description="Helical" evidence="16">
    <location>
        <begin position="421"/>
        <end position="444"/>
    </location>
</feature>
<dbReference type="EMBL" id="LSRX01000865">
    <property type="protein sequence ID" value="OLP87337.1"/>
    <property type="molecule type" value="Genomic_DNA"/>
</dbReference>
<keyword evidence="5" id="KW-0107">Calcium channel</keyword>
<dbReference type="InterPro" id="IPR027359">
    <property type="entry name" value="Volt_channel_dom_sf"/>
</dbReference>
<dbReference type="InterPro" id="IPR005821">
    <property type="entry name" value="Ion_trans_dom"/>
</dbReference>
<proteinExistence type="predicted"/>
<evidence type="ECO:0000256" key="16">
    <source>
        <dbReference type="SAM" id="Phobius"/>
    </source>
</evidence>
<feature type="transmembrane region" description="Helical" evidence="16">
    <location>
        <begin position="497"/>
        <end position="520"/>
    </location>
</feature>
<keyword evidence="7" id="KW-0106">Calcium</keyword>
<reference evidence="18 19" key="1">
    <citation type="submission" date="2016-02" db="EMBL/GenBank/DDBJ databases">
        <title>Genome analysis of coral dinoflagellate symbionts highlights evolutionary adaptations to a symbiotic lifestyle.</title>
        <authorList>
            <person name="Aranda M."/>
            <person name="Li Y."/>
            <person name="Liew Y.J."/>
            <person name="Baumgarten S."/>
            <person name="Simakov O."/>
            <person name="Wilson M."/>
            <person name="Piel J."/>
            <person name="Ashoor H."/>
            <person name="Bougouffa S."/>
            <person name="Bajic V.B."/>
            <person name="Ryu T."/>
            <person name="Ravasi T."/>
            <person name="Bayer T."/>
            <person name="Micklem G."/>
            <person name="Kim H."/>
            <person name="Bhak J."/>
            <person name="Lajeunesse T.C."/>
            <person name="Voolstra C.R."/>
        </authorList>
    </citation>
    <scope>NUCLEOTIDE SEQUENCE [LARGE SCALE GENOMIC DNA]</scope>
    <source>
        <strain evidence="18 19">CCMP2467</strain>
    </source>
</reference>
<organism evidence="18 19">
    <name type="scientific">Symbiodinium microadriaticum</name>
    <name type="common">Dinoflagellate</name>
    <name type="synonym">Zooxanthella microadriatica</name>
    <dbReference type="NCBI Taxonomy" id="2951"/>
    <lineage>
        <taxon>Eukaryota</taxon>
        <taxon>Sar</taxon>
        <taxon>Alveolata</taxon>
        <taxon>Dinophyceae</taxon>
        <taxon>Suessiales</taxon>
        <taxon>Symbiodiniaceae</taxon>
        <taxon>Symbiodinium</taxon>
    </lineage>
</organism>
<dbReference type="SUPFAM" id="SSF81324">
    <property type="entry name" value="Voltage-gated potassium channels"/>
    <property type="match status" value="1"/>
</dbReference>
<evidence type="ECO:0000256" key="13">
    <source>
        <dbReference type="ARBA" id="ARBA00023303"/>
    </source>
</evidence>
<evidence type="ECO:0000259" key="17">
    <source>
        <dbReference type="PROSITE" id="PS50222"/>
    </source>
</evidence>
<evidence type="ECO:0000256" key="10">
    <source>
        <dbReference type="ARBA" id="ARBA00023065"/>
    </source>
</evidence>
<feature type="domain" description="EF-hand" evidence="17">
    <location>
        <begin position="1196"/>
        <end position="1231"/>
    </location>
</feature>
<keyword evidence="12" id="KW-0325">Glycoprotein</keyword>
<evidence type="ECO:0000256" key="11">
    <source>
        <dbReference type="ARBA" id="ARBA00023136"/>
    </source>
</evidence>
<dbReference type="Proteomes" id="UP000186817">
    <property type="component" value="Unassembled WGS sequence"/>
</dbReference>
<dbReference type="GO" id="GO:0008331">
    <property type="term" value="F:high voltage-gated calcium channel activity"/>
    <property type="evidence" value="ECO:0007669"/>
    <property type="project" value="TreeGrafter"/>
</dbReference>
<keyword evidence="8" id="KW-0851">Voltage-gated channel</keyword>
<keyword evidence="6 16" id="KW-0812">Transmembrane</keyword>
<keyword evidence="9 16" id="KW-1133">Transmembrane helix</keyword>
<keyword evidence="2" id="KW-0813">Transport</keyword>
<dbReference type="InterPro" id="IPR002048">
    <property type="entry name" value="EF_hand_dom"/>
</dbReference>
<feature type="region of interest" description="Disordered" evidence="15">
    <location>
        <begin position="1312"/>
        <end position="1334"/>
    </location>
</feature>
<dbReference type="GO" id="GO:0098703">
    <property type="term" value="P:calcium ion import across plasma membrane"/>
    <property type="evidence" value="ECO:0007669"/>
    <property type="project" value="TreeGrafter"/>
</dbReference>
<keyword evidence="11 16" id="KW-0472">Membrane</keyword>
<protein>
    <submittedName>
        <fullName evidence="18">Voltage-dependent R-type calcium channel subunit alpha-1E</fullName>
    </submittedName>
</protein>
<evidence type="ECO:0000256" key="4">
    <source>
        <dbReference type="ARBA" id="ARBA00022568"/>
    </source>
</evidence>
<name>A0A1Q9CWQ2_SYMMI</name>
<keyword evidence="19" id="KW-1185">Reference proteome</keyword>
<accession>A0A1Q9CWQ2</accession>
<evidence type="ECO:0000256" key="8">
    <source>
        <dbReference type="ARBA" id="ARBA00022882"/>
    </source>
</evidence>
<dbReference type="Pfam" id="PF00520">
    <property type="entry name" value="Ion_trans"/>
    <property type="match status" value="1"/>
</dbReference>
<dbReference type="Gene3D" id="1.20.120.350">
    <property type="entry name" value="Voltage-gated potassium channels. Chain C"/>
    <property type="match status" value="1"/>
</dbReference>
<dbReference type="PROSITE" id="PS50222">
    <property type="entry name" value="EF_HAND_2"/>
    <property type="match status" value="1"/>
</dbReference>
<evidence type="ECO:0000256" key="9">
    <source>
        <dbReference type="ARBA" id="ARBA00022989"/>
    </source>
</evidence>
<evidence type="ECO:0000256" key="3">
    <source>
        <dbReference type="ARBA" id="ARBA00022553"/>
    </source>
</evidence>
<comment type="caution">
    <text evidence="18">The sequence shown here is derived from an EMBL/GenBank/DDBJ whole genome shotgun (WGS) entry which is preliminary data.</text>
</comment>
<keyword evidence="10" id="KW-0406">Ion transport</keyword>
<evidence type="ECO:0000256" key="7">
    <source>
        <dbReference type="ARBA" id="ARBA00022837"/>
    </source>
</evidence>
<evidence type="ECO:0000256" key="2">
    <source>
        <dbReference type="ARBA" id="ARBA00022448"/>
    </source>
</evidence>
<dbReference type="InterPro" id="IPR050599">
    <property type="entry name" value="VDCC_alpha-1_subunit"/>
</dbReference>
<evidence type="ECO:0000313" key="19">
    <source>
        <dbReference type="Proteomes" id="UP000186817"/>
    </source>
</evidence>
<feature type="transmembrane region" description="Helical" evidence="16">
    <location>
        <begin position="283"/>
        <end position="304"/>
    </location>
</feature>
<gene>
    <name evidence="18" type="primary">Cacna1e</name>
    <name evidence="18" type="ORF">AK812_SmicGene31448</name>
</gene>
<evidence type="ECO:0000256" key="15">
    <source>
        <dbReference type="SAM" id="MobiDB-lite"/>
    </source>
</evidence>
<dbReference type="PANTHER" id="PTHR45628:SF7">
    <property type="entry name" value="VOLTAGE-DEPENDENT CALCIUM CHANNEL TYPE A SUBUNIT ALPHA-1"/>
    <property type="match status" value="1"/>
</dbReference>
<dbReference type="Gene3D" id="1.10.287.70">
    <property type="match status" value="1"/>
</dbReference>
<evidence type="ECO:0000256" key="1">
    <source>
        <dbReference type="ARBA" id="ARBA00004141"/>
    </source>
</evidence>
<evidence type="ECO:0000256" key="5">
    <source>
        <dbReference type="ARBA" id="ARBA00022673"/>
    </source>
</evidence>
<evidence type="ECO:0000256" key="14">
    <source>
        <dbReference type="SAM" id="Coils"/>
    </source>
</evidence>
<sequence>MVEKSSSKEPFAEVLDAAWQGFRHTLLEAHADTAADDPTLSAHLEMLQRIKAESPGWRPATDSHTFSSEGVGSTGMYEKAVEQEATINNAWRAEATDPAAQKSVRHRLQVRLNILSSQQLISGKNLHDAVTSLGLTTYTVEDMNDLVNAMAAFINLRFVKKEDSQLSQLTRGRSTNSMFSTQEHENLGKAVWQWPSMEKGTQTETTTGEHRIFDFNVVPAKALMDIFLRKDAEIQRRIFPARSIKQFQAMREILLAGDTNKLVAELTFVRINDLAAPPEAVDALFYIEPVVCMLILVNGILIGFQTDPRFEHWPGWPYVELAFAILLVLECCMRVWLSGGLRGFFCSSERLWNLFDLFLVCTAVTDVSFQLTMQENSDMFGASLLRFCRLIRLVRVVKVFRLNYMKELRLMVKGLVGGIRTLLLAFALLFAVLYVIAGFATMTIGRDSRTPGDLQGHFENIPQSMFTSFRCFSGECFADTGAPIASVMSSVFGWPFVLSYVLSYMLVSMGIFNVILAVYVDITMRAAKETEATTAEQYSRESIRIARTTRISGDPAVAKQEMANALQTKSRKESKLRPIRKDGSHRARAHATYTSTQELRVALVKGLGKRLRDGDLARFRPFTWPQLCQRDKKSKVRLKLRAAWRCTGCVACFVNLRVAKKHKCENTLGWRVRSQYGHGIAPALMEGLLTLGSSNAGRRPFGSMIVVATLNIQLAAAAKIYSIIGLFSEDERPLDVLCVQELGLDVPSAPTFVSMAQGAGLHVFLGSAESGKHRVAVISRFAGKAVHMCSDRAAAACFQLLCNGSLTKVLISSFYGCVHDEDAAMAGARAAVVGELAAGLAFSWDAAFENETLLPGTRESPTFRRLRSTEVSEEAWRAVWQAKDFEDELAAGLVNEAWVRLSDTAQDLLAEEGSHGPGRSQLWRPLTRAPQRGCSDGWVSCFASLGTSGFGTKRGGKFVLYALRQKTEAISQWRERLGQSEQEMVTWIRKREKLEVELARPRLAADEAVGAEWCEGAGGRHDRGPPFDSGATLDPSFTAEALMQSARATATKAAGPDDWLGAKWLLLPEGFWTAFARLWARVVELGVTPDGWRRGRVVLIEKPVSGHRPLTILPGDQVAWQKLLEYGAVDKPTKCELLKKFAEAYRLFHDSHEVGRLNLATTSSTEDIHDNIAITKELFLLVIQDQSVQKLMNDLDLPSDRANLFEVIDADGSGTLHVTELVQGLLKIRGELTKSDTVATLLTAQAIQGMLADLKSEQARFREVVLQSMAKLRFATWSKASVQRGGHQAYPHDDPKVIETYASSDAPFEEAPGNHGLDNVRSRKPPALSPTPEGAIPRFQAAEADVLETPMSAVSIGVRCREAPAWQLPFFNFTLSRSLPGALERILPRASLNALRISSKRSQMVLERTPRWTGTALGAERSREDVAVVRSAEPLIEHDDVESFAQCWHMSEEVVALGISCTFAAALDSSWANFRRQLLEAKSGGSLSPVGPTVK</sequence>
<keyword evidence="14" id="KW-0175">Coiled coil</keyword>
<dbReference type="OrthoDB" id="423689at2759"/>
<keyword evidence="13" id="KW-0407">Ion channel</keyword>
<keyword evidence="4" id="KW-0109">Calcium transport</keyword>
<comment type="subcellular location">
    <subcellularLocation>
        <location evidence="1">Membrane</location>
        <topology evidence="1">Multi-pass membrane protein</topology>
    </subcellularLocation>
</comment>
<keyword evidence="3" id="KW-0597">Phosphoprotein</keyword>
<feature type="transmembrane region" description="Helical" evidence="16">
    <location>
        <begin position="351"/>
        <end position="373"/>
    </location>
</feature>
<feature type="coiled-coil region" evidence="14">
    <location>
        <begin position="963"/>
        <end position="997"/>
    </location>
</feature>
<dbReference type="GO" id="GO:0005509">
    <property type="term" value="F:calcium ion binding"/>
    <property type="evidence" value="ECO:0007669"/>
    <property type="project" value="InterPro"/>
</dbReference>
<evidence type="ECO:0000256" key="6">
    <source>
        <dbReference type="ARBA" id="ARBA00022692"/>
    </source>
</evidence>
<evidence type="ECO:0000256" key="12">
    <source>
        <dbReference type="ARBA" id="ARBA00023180"/>
    </source>
</evidence>
<feature type="transmembrane region" description="Helical" evidence="16">
    <location>
        <begin position="316"/>
        <end position="339"/>
    </location>
</feature>